<dbReference type="EMBL" id="JAHUZN010000011">
    <property type="protein sequence ID" value="KAG8478017.1"/>
    <property type="molecule type" value="Genomic_DNA"/>
</dbReference>
<keyword evidence="4 6" id="KW-0949">S-adenosyl-L-methionine</keyword>
<evidence type="ECO:0000313" key="9">
    <source>
        <dbReference type="Proteomes" id="UP000701853"/>
    </source>
</evidence>
<evidence type="ECO:0000256" key="1">
    <source>
        <dbReference type="ARBA" id="ARBA00007494"/>
    </source>
</evidence>
<gene>
    <name evidence="8" type="ORF">CXB51_027803</name>
</gene>
<evidence type="ECO:0000313" key="8">
    <source>
        <dbReference type="EMBL" id="KAG8478017.1"/>
    </source>
</evidence>
<dbReference type="Proteomes" id="UP000701853">
    <property type="component" value="Chromosome 11"/>
</dbReference>
<dbReference type="SUPFAM" id="SSF88697">
    <property type="entry name" value="PUA domain-like"/>
    <property type="match status" value="1"/>
</dbReference>
<dbReference type="PANTHER" id="PTHR22807:SF34">
    <property type="entry name" value="TRNA (CYTOSINE(72)-C(5))-METHYLTRANSFERASE NSUN6"/>
    <property type="match status" value="1"/>
</dbReference>
<dbReference type="GO" id="GO:0008173">
    <property type="term" value="F:RNA methyltransferase activity"/>
    <property type="evidence" value="ECO:0007669"/>
    <property type="project" value="InterPro"/>
</dbReference>
<dbReference type="AlphaFoldDB" id="A0A8J5YBN7"/>
<keyword evidence="9" id="KW-1185">Reference proteome</keyword>
<dbReference type="Gene3D" id="3.40.50.150">
    <property type="entry name" value="Vaccinia Virus protein VP39"/>
    <property type="match status" value="2"/>
</dbReference>
<evidence type="ECO:0000256" key="4">
    <source>
        <dbReference type="ARBA" id="ARBA00022691"/>
    </source>
</evidence>
<protein>
    <recommendedName>
        <fullName evidence="7">SAM-dependent MTase RsmB/NOP-type domain-containing protein</fullName>
    </recommendedName>
</protein>
<keyword evidence="3 6" id="KW-0808">Transferase</keyword>
<proteinExistence type="inferred from homology"/>
<sequence>MTQLLHQRIWAFPENQTSSARAEFADIGKWIQLNAASARYSYNPILRWNPHVEDYFIKAYGSLHFAQISKALTRPSCYSCIRVNTLNSTSDAVIEKLQEIMRKSGPQNDVVGINLKENKASNDIDLDMVEKQSSLQNESITKCQIPGLEYVVFVKGSGPHEIDYGYLPDKPPKEVLVSRKCAEAVLRGAQVYVPGIMACSSHVEEGDLVAVSVAVEQPFPDGGWGLGITRGTVLQGLPTDPYHFERNGLYIGQGTTMLSRAGIFRASQGIAVDMNNRVFKLPSFYDVLEGEIFLQNLPSVIAAHALVRVPRYSRGLNLGPCPGTKALTSYRVPILIFQLGVPEVTFYGRFEFCLSAPAFVTSNPQKGERILDMCAAPGGKTTAIAILMKDEGEVIAADRSHNKSVELGAYFSRKKGVLWRMLCLVKREEGALFILRMRGCQGGCEIQRRLKGCALFQKVLAQVIDIQKLAAELGLTCITTYKLDALKAVRKRNGSSDMTTLCCNKDNNDVVNQRSDSGPLGNGVSSTTIVGSNADTTFKENVSNEKANERTYTSKADIRKNTRRMRNGPGRNQSLGGRVENSKGFLPNSFDRVLLDAPCSALGLRPRLFAGEETIESLRNHGKYQRRMFDQAVQLVRPGGVLVYSTCTINPGENEALVRYALDTYKFLSLAPQHPRIGGAGLVGRCEFSDGYVEEWLRPGEEELVQRFDPSSQLDTIGFFIAKFAVGPKDNI</sequence>
<feature type="active site" description="Nucleophile" evidence="6">
    <location>
        <position position="647"/>
    </location>
</feature>
<keyword evidence="5 6" id="KW-0694">RNA-binding</keyword>
<dbReference type="PRINTS" id="PR02008">
    <property type="entry name" value="RCMTFAMILY"/>
</dbReference>
<dbReference type="CDD" id="cd21150">
    <property type="entry name" value="PUA_NSun6-like"/>
    <property type="match status" value="1"/>
</dbReference>
<dbReference type="InterPro" id="IPR015947">
    <property type="entry name" value="PUA-like_sf"/>
</dbReference>
<feature type="domain" description="SAM-dependent MTase RsmB/NOP-type" evidence="7">
    <location>
        <begin position="588"/>
        <end position="727"/>
    </location>
</feature>
<dbReference type="InterPro" id="IPR029063">
    <property type="entry name" value="SAM-dependent_MTases_sf"/>
</dbReference>
<keyword evidence="2 6" id="KW-0489">Methyltransferase</keyword>
<reference evidence="8 9" key="1">
    <citation type="journal article" date="2021" name="bioRxiv">
        <title>The Gossypium anomalum genome as a resource for cotton improvement and evolutionary analysis of hybrid incompatibility.</title>
        <authorList>
            <person name="Grover C.E."/>
            <person name="Yuan D."/>
            <person name="Arick M.A."/>
            <person name="Miller E.R."/>
            <person name="Hu G."/>
            <person name="Peterson D.G."/>
            <person name="Wendel J.F."/>
            <person name="Udall J.A."/>
        </authorList>
    </citation>
    <scope>NUCLEOTIDE SEQUENCE [LARGE SCALE GENOMIC DNA]</scope>
    <source>
        <strain evidence="8">JFW-Udall</strain>
        <tissue evidence="8">Leaf</tissue>
    </source>
</reference>
<dbReference type="InterPro" id="IPR001678">
    <property type="entry name" value="MeTrfase_RsmB-F_NOP2_dom"/>
</dbReference>
<feature type="binding site" evidence="6">
    <location>
        <position position="596"/>
    </location>
    <ligand>
        <name>S-adenosyl-L-methionine</name>
        <dbReference type="ChEBI" id="CHEBI:59789"/>
    </ligand>
</feature>
<dbReference type="GO" id="GO:0003723">
    <property type="term" value="F:RNA binding"/>
    <property type="evidence" value="ECO:0007669"/>
    <property type="project" value="UniProtKB-UniRule"/>
</dbReference>
<dbReference type="PANTHER" id="PTHR22807">
    <property type="entry name" value="NOP2 YEAST -RELATED NOL1/NOP2/FMU SUN DOMAIN-CONTAINING"/>
    <property type="match status" value="1"/>
</dbReference>
<evidence type="ECO:0000256" key="3">
    <source>
        <dbReference type="ARBA" id="ARBA00022679"/>
    </source>
</evidence>
<dbReference type="SUPFAM" id="SSF53335">
    <property type="entry name" value="S-adenosyl-L-methionine-dependent methyltransferases"/>
    <property type="match status" value="2"/>
</dbReference>
<dbReference type="Pfam" id="PF01189">
    <property type="entry name" value="Methyltr_RsmB-F"/>
    <property type="match status" value="2"/>
</dbReference>
<dbReference type="PROSITE" id="PS01153">
    <property type="entry name" value="NOL1_NOP2_SUN"/>
    <property type="match status" value="1"/>
</dbReference>
<dbReference type="InterPro" id="IPR023267">
    <property type="entry name" value="RCMT"/>
</dbReference>
<dbReference type="PROSITE" id="PS51686">
    <property type="entry name" value="SAM_MT_RSMB_NOP"/>
    <property type="match status" value="1"/>
</dbReference>
<comment type="caution">
    <text evidence="8">The sequence shown here is derived from an EMBL/GenBank/DDBJ whole genome shotgun (WGS) entry which is preliminary data.</text>
</comment>
<dbReference type="InterPro" id="IPR018314">
    <property type="entry name" value="RsmB/NOL1/NOP2-like_CS"/>
</dbReference>
<comment type="caution">
    <text evidence="6">Lacks conserved residue(s) required for the propagation of feature annotation.</text>
</comment>
<organism evidence="8 9">
    <name type="scientific">Gossypium anomalum</name>
    <dbReference type="NCBI Taxonomy" id="47600"/>
    <lineage>
        <taxon>Eukaryota</taxon>
        <taxon>Viridiplantae</taxon>
        <taxon>Streptophyta</taxon>
        <taxon>Embryophyta</taxon>
        <taxon>Tracheophyta</taxon>
        <taxon>Spermatophyta</taxon>
        <taxon>Magnoliopsida</taxon>
        <taxon>eudicotyledons</taxon>
        <taxon>Gunneridae</taxon>
        <taxon>Pentapetalae</taxon>
        <taxon>rosids</taxon>
        <taxon>malvids</taxon>
        <taxon>Malvales</taxon>
        <taxon>Malvaceae</taxon>
        <taxon>Malvoideae</taxon>
        <taxon>Gossypium</taxon>
    </lineage>
</organism>
<accession>A0A8J5YBN7</accession>
<dbReference type="OrthoDB" id="260824at2759"/>
<dbReference type="PROSITE" id="PS50890">
    <property type="entry name" value="PUA"/>
    <property type="match status" value="1"/>
</dbReference>
<evidence type="ECO:0000256" key="5">
    <source>
        <dbReference type="ARBA" id="ARBA00022884"/>
    </source>
</evidence>
<dbReference type="InterPro" id="IPR049560">
    <property type="entry name" value="MeTrfase_RsmB-F_NOP2_cat"/>
</dbReference>
<comment type="similarity">
    <text evidence="1 6">Belongs to the class I-like SAM-binding methyltransferase superfamily. RsmB/NOP family.</text>
</comment>
<dbReference type="GO" id="GO:0001510">
    <property type="term" value="P:RNA methylation"/>
    <property type="evidence" value="ECO:0007669"/>
    <property type="project" value="InterPro"/>
</dbReference>
<evidence type="ECO:0000256" key="2">
    <source>
        <dbReference type="ARBA" id="ARBA00022603"/>
    </source>
</evidence>
<dbReference type="InterPro" id="IPR036974">
    <property type="entry name" value="PUA_sf"/>
</dbReference>
<dbReference type="Gene3D" id="2.30.130.10">
    <property type="entry name" value="PUA domain"/>
    <property type="match status" value="1"/>
</dbReference>
<evidence type="ECO:0000256" key="6">
    <source>
        <dbReference type="PROSITE-ProRule" id="PRU01023"/>
    </source>
</evidence>
<name>A0A8J5YBN7_9ROSI</name>
<evidence type="ECO:0000259" key="7">
    <source>
        <dbReference type="PROSITE" id="PS51686"/>
    </source>
</evidence>